<dbReference type="SUPFAM" id="SSF56925">
    <property type="entry name" value="OMPA-like"/>
    <property type="match status" value="1"/>
</dbReference>
<dbReference type="Proteomes" id="UP000823641">
    <property type="component" value="Unassembled WGS sequence"/>
</dbReference>
<keyword evidence="1" id="KW-0732">Signal</keyword>
<evidence type="ECO:0000256" key="1">
    <source>
        <dbReference type="SAM" id="SignalP"/>
    </source>
</evidence>
<reference evidence="3" key="2">
    <citation type="journal article" date="2021" name="PeerJ">
        <title>Extensive microbial diversity within the chicken gut microbiome revealed by metagenomics and culture.</title>
        <authorList>
            <person name="Gilroy R."/>
            <person name="Ravi A."/>
            <person name="Getino M."/>
            <person name="Pursley I."/>
            <person name="Horton D.L."/>
            <person name="Alikhan N.F."/>
            <person name="Baker D."/>
            <person name="Gharbi K."/>
            <person name="Hall N."/>
            <person name="Watson M."/>
            <person name="Adriaenssens E.M."/>
            <person name="Foster-Nyarko E."/>
            <person name="Jarju S."/>
            <person name="Secka A."/>
            <person name="Antonio M."/>
            <person name="Oren A."/>
            <person name="Chaudhuri R.R."/>
            <person name="La Ragione R."/>
            <person name="Hildebrand F."/>
            <person name="Pallen M.J."/>
        </authorList>
    </citation>
    <scope>NUCLEOTIDE SEQUENCE</scope>
    <source>
        <strain evidence="3">G3-3990</strain>
    </source>
</reference>
<dbReference type="InterPro" id="IPR011250">
    <property type="entry name" value="OMP/PagP_B-barrel"/>
</dbReference>
<feature type="chain" id="PRO_5038790056" evidence="1">
    <location>
        <begin position="20"/>
        <end position="208"/>
    </location>
</feature>
<name>A0A9D9HTU2_9BACT</name>
<accession>A0A9D9HTU2</accession>
<dbReference type="AlphaFoldDB" id="A0A9D9HTU2"/>
<proteinExistence type="predicted"/>
<gene>
    <name evidence="3" type="ORF">IAA73_05435</name>
</gene>
<dbReference type="EMBL" id="JADIMG010000055">
    <property type="protein sequence ID" value="MBO8459761.1"/>
    <property type="molecule type" value="Genomic_DNA"/>
</dbReference>
<feature type="domain" description="Outer membrane protein beta-barrel" evidence="2">
    <location>
        <begin position="30"/>
        <end position="180"/>
    </location>
</feature>
<evidence type="ECO:0000313" key="3">
    <source>
        <dbReference type="EMBL" id="MBO8459761.1"/>
    </source>
</evidence>
<sequence>MRKVWFVCCMLLLGGYVSAQVPLEHPEMYVGAQGGMTGSTVHFSPSVNTEPFMAFGIMGGAKWRYIAEKHFGLQIELNYSQRGWKETNSYIRQTDYIELPMMTHLYIGNKVRGYLNIGPQISYLIAERSMHLPTDASGYQYEQLQNRFDYGLCGGLGFQVRTPAGSYELDARFNYSLSNVYHASKTDHFSVSNNMNIAVCFCWMWQVQ</sequence>
<evidence type="ECO:0000313" key="4">
    <source>
        <dbReference type="Proteomes" id="UP000823641"/>
    </source>
</evidence>
<evidence type="ECO:0000259" key="2">
    <source>
        <dbReference type="Pfam" id="PF13568"/>
    </source>
</evidence>
<feature type="signal peptide" evidence="1">
    <location>
        <begin position="1"/>
        <end position="19"/>
    </location>
</feature>
<protein>
    <submittedName>
        <fullName evidence="3">PorT family protein</fullName>
    </submittedName>
</protein>
<dbReference type="Pfam" id="PF13568">
    <property type="entry name" value="OMP_b-brl_2"/>
    <property type="match status" value="1"/>
</dbReference>
<comment type="caution">
    <text evidence="3">The sequence shown here is derived from an EMBL/GenBank/DDBJ whole genome shotgun (WGS) entry which is preliminary data.</text>
</comment>
<reference evidence="3" key="1">
    <citation type="submission" date="2020-10" db="EMBL/GenBank/DDBJ databases">
        <authorList>
            <person name="Gilroy R."/>
        </authorList>
    </citation>
    <scope>NUCLEOTIDE SEQUENCE</scope>
    <source>
        <strain evidence="3">G3-3990</strain>
    </source>
</reference>
<organism evidence="3 4">
    <name type="scientific">Candidatus Gallipaludibacter merdavium</name>
    <dbReference type="NCBI Taxonomy" id="2840839"/>
    <lineage>
        <taxon>Bacteria</taxon>
        <taxon>Pseudomonadati</taxon>
        <taxon>Bacteroidota</taxon>
        <taxon>Bacteroidia</taxon>
        <taxon>Bacteroidales</taxon>
        <taxon>Candidatus Gallipaludibacter</taxon>
    </lineage>
</organism>
<dbReference type="InterPro" id="IPR025665">
    <property type="entry name" value="Beta-barrel_OMP_2"/>
</dbReference>